<protein>
    <submittedName>
        <fullName evidence="3">Uncharacterized protein</fullName>
    </submittedName>
</protein>
<accession>A0AAF3FBD6</accession>
<dbReference type="AlphaFoldDB" id="A0AAF3FBD6"/>
<proteinExistence type="predicted"/>
<evidence type="ECO:0000313" key="3">
    <source>
        <dbReference type="WBParaSite" id="MBELARI_LOCUS3264"/>
    </source>
</evidence>
<sequence>MATEFDLVKQDLARERGERQRLSLENSQLKQQLAALRKDKTEVVEPETDIRIQFIEKDLLIHRLQEEIQNRGSTKACPEVVIPRRIEVEDNCDIEMLNLEMPDDCLPALIADKLEGQRVTCPSCVEPDGTQILRNLRICEDHLKAKHNKELLEMSNEELELAIKNEAFCTDCFQSSHRMCKGEMPNLLDLKKHSKGRKMLEYLETLNAEGRVSKMTAKRSIAVTKEDLIAKVKEMMKTDVKTPVVDASVTQLAKKIQDFTKTVLDLEGNIDSVWRKMVEISATPS</sequence>
<feature type="coiled-coil region" evidence="1">
    <location>
        <begin position="12"/>
        <end position="39"/>
    </location>
</feature>
<reference evidence="3" key="1">
    <citation type="submission" date="2024-02" db="UniProtKB">
        <authorList>
            <consortium name="WormBaseParasite"/>
        </authorList>
    </citation>
    <scope>IDENTIFICATION</scope>
</reference>
<name>A0AAF3FBD6_9BILA</name>
<dbReference type="WBParaSite" id="MBELARI_LOCUS3264">
    <property type="protein sequence ID" value="MBELARI_LOCUS3264"/>
    <property type="gene ID" value="MBELARI_LOCUS3264"/>
</dbReference>
<organism evidence="2 3">
    <name type="scientific">Mesorhabditis belari</name>
    <dbReference type="NCBI Taxonomy" id="2138241"/>
    <lineage>
        <taxon>Eukaryota</taxon>
        <taxon>Metazoa</taxon>
        <taxon>Ecdysozoa</taxon>
        <taxon>Nematoda</taxon>
        <taxon>Chromadorea</taxon>
        <taxon>Rhabditida</taxon>
        <taxon>Rhabditina</taxon>
        <taxon>Rhabditomorpha</taxon>
        <taxon>Rhabditoidea</taxon>
        <taxon>Rhabditidae</taxon>
        <taxon>Mesorhabditinae</taxon>
        <taxon>Mesorhabditis</taxon>
    </lineage>
</organism>
<dbReference type="Proteomes" id="UP000887575">
    <property type="component" value="Unassembled WGS sequence"/>
</dbReference>
<keyword evidence="2" id="KW-1185">Reference proteome</keyword>
<evidence type="ECO:0000313" key="2">
    <source>
        <dbReference type="Proteomes" id="UP000887575"/>
    </source>
</evidence>
<keyword evidence="1" id="KW-0175">Coiled coil</keyword>
<evidence type="ECO:0000256" key="1">
    <source>
        <dbReference type="SAM" id="Coils"/>
    </source>
</evidence>